<accession>A0A7V5LIX9</accession>
<dbReference type="Gene3D" id="3.40.50.620">
    <property type="entry name" value="HUPs"/>
    <property type="match status" value="1"/>
</dbReference>
<evidence type="ECO:0000313" key="11">
    <source>
        <dbReference type="EMBL" id="HHE54163.1"/>
    </source>
</evidence>
<evidence type="ECO:0000256" key="2">
    <source>
        <dbReference type="ARBA" id="ARBA00012835"/>
    </source>
</evidence>
<reference evidence="11" key="1">
    <citation type="journal article" date="2020" name="mSystems">
        <title>Genome- and Community-Level Interaction Insights into Carbon Utilization and Element Cycling Functions of Hydrothermarchaeota in Hydrothermal Sediment.</title>
        <authorList>
            <person name="Zhou Z."/>
            <person name="Liu Y."/>
            <person name="Xu W."/>
            <person name="Pan J."/>
            <person name="Luo Z.H."/>
            <person name="Li M."/>
        </authorList>
    </citation>
    <scope>NUCLEOTIDE SEQUENCE [LARGE SCALE GENOMIC DNA]</scope>
    <source>
        <strain evidence="11">HyVt-76</strain>
    </source>
</reference>
<dbReference type="GO" id="GO:0005524">
    <property type="term" value="F:ATP binding"/>
    <property type="evidence" value="ECO:0007669"/>
    <property type="project" value="UniProtKB-KW"/>
</dbReference>
<dbReference type="Pfam" id="PF00749">
    <property type="entry name" value="tRNA-synt_1c"/>
    <property type="match status" value="1"/>
</dbReference>
<name>A0A7V5LIX9_CALAY</name>
<dbReference type="GO" id="GO:0004818">
    <property type="term" value="F:glutamate-tRNA ligase activity"/>
    <property type="evidence" value="ECO:0007669"/>
    <property type="project" value="UniProtKB-EC"/>
</dbReference>
<dbReference type="GO" id="GO:0000049">
    <property type="term" value="F:tRNA binding"/>
    <property type="evidence" value="ECO:0007669"/>
    <property type="project" value="InterPro"/>
</dbReference>
<evidence type="ECO:0000256" key="3">
    <source>
        <dbReference type="ARBA" id="ARBA00022598"/>
    </source>
</evidence>
<keyword evidence="6 9" id="KW-0648">Protein biosynthesis</keyword>
<dbReference type="GO" id="GO:0006424">
    <property type="term" value="P:glutamyl-tRNA aminoacylation"/>
    <property type="evidence" value="ECO:0007669"/>
    <property type="project" value="InterPro"/>
</dbReference>
<keyword evidence="3 9" id="KW-0436">Ligase</keyword>
<keyword evidence="7 9" id="KW-0030">Aminoacyl-tRNA synthetase</keyword>
<dbReference type="CDD" id="cd00808">
    <property type="entry name" value="GluRS_core"/>
    <property type="match status" value="1"/>
</dbReference>
<dbReference type="SUPFAM" id="SSF52374">
    <property type="entry name" value="Nucleotidylyl transferase"/>
    <property type="match status" value="1"/>
</dbReference>
<comment type="caution">
    <text evidence="11">The sequence shown here is derived from an EMBL/GenBank/DDBJ whole genome shotgun (WGS) entry which is preliminary data.</text>
</comment>
<dbReference type="SUPFAM" id="SSF48163">
    <property type="entry name" value="An anticodon-binding domain of class I aminoacyl-tRNA synthetases"/>
    <property type="match status" value="1"/>
</dbReference>
<dbReference type="NCBIfam" id="TIGR00464">
    <property type="entry name" value="gltX_bact"/>
    <property type="match status" value="1"/>
</dbReference>
<organism evidence="11">
    <name type="scientific">Caldithrix abyssi</name>
    <dbReference type="NCBI Taxonomy" id="187145"/>
    <lineage>
        <taxon>Bacteria</taxon>
        <taxon>Pseudomonadati</taxon>
        <taxon>Calditrichota</taxon>
        <taxon>Calditrichia</taxon>
        <taxon>Calditrichales</taxon>
        <taxon>Calditrichaceae</taxon>
        <taxon>Caldithrix</taxon>
    </lineage>
</organism>
<sequence>MVDVRVRFAPSPTGYVHVGSLRTALYNYLFARHNKGQFVLRIEDTDRNRYVPGAVENLLETLQWAGLDYDEGPEKGGPYGPYFQSERMEIYSQHVQILLEKDAAYPCFCSEERLSAMREEQAQKNLPIMYDGHCRNIPKEQALERMKNETHVIRLKVPRNGTTIVEDLIRGTVSFENNVIDDQILLKSDGYPTYHLANVVDDHLMKISHVIRGEEWLPSTPKHILLYQAFGWELPQFAHLPLLLNPDRTKLSKRQGDVAVEDYRAKGFLPQALVNFVALLGWNKGDDQEIFSLEELIEYFSLERVNKAGAVFDLKKLEWMNGHYIRNIDEQEYLKIGGEWLKKLGLD</sequence>
<dbReference type="HAMAP" id="MF_00022">
    <property type="entry name" value="Glu_tRNA_synth_type1"/>
    <property type="match status" value="1"/>
</dbReference>
<dbReference type="FunFam" id="3.40.50.620:FF:000045">
    <property type="entry name" value="Glutamate--tRNA ligase, mitochondrial"/>
    <property type="match status" value="1"/>
</dbReference>
<evidence type="ECO:0000256" key="6">
    <source>
        <dbReference type="ARBA" id="ARBA00022917"/>
    </source>
</evidence>
<proteinExistence type="inferred from homology"/>
<dbReference type="InterPro" id="IPR020058">
    <property type="entry name" value="Glu/Gln-tRNA-synth_Ib_cat-dom"/>
</dbReference>
<protein>
    <recommendedName>
        <fullName evidence="2">glutamate--tRNA ligase</fullName>
        <ecNumber evidence="2">6.1.1.17</ecNumber>
    </recommendedName>
    <alternativeName>
        <fullName evidence="8">Glutamyl-tRNA synthetase</fullName>
    </alternativeName>
</protein>
<evidence type="ECO:0000256" key="1">
    <source>
        <dbReference type="ARBA" id="ARBA00007894"/>
    </source>
</evidence>
<dbReference type="GO" id="GO:0008270">
    <property type="term" value="F:zinc ion binding"/>
    <property type="evidence" value="ECO:0007669"/>
    <property type="project" value="InterPro"/>
</dbReference>
<dbReference type="InterPro" id="IPR014729">
    <property type="entry name" value="Rossmann-like_a/b/a_fold"/>
</dbReference>
<evidence type="ECO:0000256" key="7">
    <source>
        <dbReference type="ARBA" id="ARBA00023146"/>
    </source>
</evidence>
<evidence type="ECO:0000256" key="4">
    <source>
        <dbReference type="ARBA" id="ARBA00022741"/>
    </source>
</evidence>
<evidence type="ECO:0000256" key="8">
    <source>
        <dbReference type="ARBA" id="ARBA00030865"/>
    </source>
</evidence>
<dbReference type="InterPro" id="IPR033910">
    <property type="entry name" value="GluRS_core"/>
</dbReference>
<dbReference type="InterPro" id="IPR008925">
    <property type="entry name" value="aa_tRNA-synth_I_cd-bd_sf"/>
</dbReference>
<dbReference type="PANTHER" id="PTHR43311">
    <property type="entry name" value="GLUTAMATE--TRNA LIGASE"/>
    <property type="match status" value="1"/>
</dbReference>
<gene>
    <name evidence="11" type="ORF">ENL21_00140</name>
</gene>
<keyword evidence="4 9" id="KW-0547">Nucleotide-binding</keyword>
<dbReference type="Proteomes" id="UP000886111">
    <property type="component" value="Unassembled WGS sequence"/>
</dbReference>
<evidence type="ECO:0000256" key="5">
    <source>
        <dbReference type="ARBA" id="ARBA00022840"/>
    </source>
</evidence>
<dbReference type="PRINTS" id="PR00987">
    <property type="entry name" value="TRNASYNTHGLU"/>
</dbReference>
<dbReference type="InterPro" id="IPR049940">
    <property type="entry name" value="GluQ/Sye"/>
</dbReference>
<dbReference type="EMBL" id="DRTD01000011">
    <property type="protein sequence ID" value="HHE54163.1"/>
    <property type="molecule type" value="Genomic_DNA"/>
</dbReference>
<comment type="similarity">
    <text evidence="1">Belongs to the class-I aminoacyl-tRNA synthetase family. Glutamate--tRNA ligase type 1 subfamily.</text>
</comment>
<evidence type="ECO:0000259" key="10">
    <source>
        <dbReference type="Pfam" id="PF00749"/>
    </source>
</evidence>
<dbReference type="InterPro" id="IPR000924">
    <property type="entry name" value="Glu/Gln-tRNA-synth"/>
</dbReference>
<evidence type="ECO:0000256" key="9">
    <source>
        <dbReference type="RuleBase" id="RU363037"/>
    </source>
</evidence>
<feature type="non-terminal residue" evidence="11">
    <location>
        <position position="347"/>
    </location>
</feature>
<feature type="domain" description="Glutamyl/glutaminyl-tRNA synthetase class Ib catalytic" evidence="10">
    <location>
        <begin position="4"/>
        <end position="319"/>
    </location>
</feature>
<dbReference type="InterPro" id="IPR004527">
    <property type="entry name" value="Glu-tRNA-ligase_bac/mito"/>
</dbReference>
<dbReference type="PANTHER" id="PTHR43311:SF2">
    <property type="entry name" value="GLUTAMATE--TRNA LIGASE, MITOCHONDRIAL-RELATED"/>
    <property type="match status" value="1"/>
</dbReference>
<keyword evidence="5 9" id="KW-0067">ATP-binding</keyword>
<dbReference type="EC" id="6.1.1.17" evidence="2"/>
<dbReference type="AlphaFoldDB" id="A0A7V5LIX9"/>